<dbReference type="Gene3D" id="3.40.50.2000">
    <property type="entry name" value="Glycogen Phosphorylase B"/>
    <property type="match status" value="2"/>
</dbReference>
<evidence type="ECO:0000259" key="4">
    <source>
        <dbReference type="Pfam" id="PF13439"/>
    </source>
</evidence>
<keyword evidence="2 5" id="KW-0808">Transferase</keyword>
<evidence type="ECO:0000313" key="6">
    <source>
        <dbReference type="Proteomes" id="UP000050501"/>
    </source>
</evidence>
<evidence type="ECO:0000259" key="3">
    <source>
        <dbReference type="Pfam" id="PF00534"/>
    </source>
</evidence>
<dbReference type="InterPro" id="IPR028098">
    <property type="entry name" value="Glyco_trans_4-like_N"/>
</dbReference>
<comment type="caution">
    <text evidence="5">The sequence shown here is derived from an EMBL/GenBank/DDBJ whole genome shotgun (WGS) entry which is preliminary data.</text>
</comment>
<dbReference type="AlphaFoldDB" id="A0A0P6XR38"/>
<dbReference type="Proteomes" id="UP000050501">
    <property type="component" value="Unassembled WGS sequence"/>
</dbReference>
<protein>
    <submittedName>
        <fullName evidence="5">Glycosyl transferase</fullName>
    </submittedName>
</protein>
<reference evidence="5 6" key="1">
    <citation type="submission" date="2015-07" db="EMBL/GenBank/DDBJ databases">
        <title>Genome sequence of Levilinea saccharolytica DSM 16555.</title>
        <authorList>
            <person name="Hemp J."/>
            <person name="Ward L.M."/>
            <person name="Pace L.A."/>
            <person name="Fischer W.W."/>
        </authorList>
    </citation>
    <scope>NUCLEOTIDE SEQUENCE [LARGE SCALE GENOMIC DNA]</scope>
    <source>
        <strain evidence="5 6">KIBI-1</strain>
    </source>
</reference>
<dbReference type="InterPro" id="IPR001296">
    <property type="entry name" value="Glyco_trans_1"/>
</dbReference>
<evidence type="ECO:0000256" key="2">
    <source>
        <dbReference type="ARBA" id="ARBA00022679"/>
    </source>
</evidence>
<dbReference type="STRING" id="229921.ADN01_07355"/>
<dbReference type="OrthoDB" id="9795068at2"/>
<dbReference type="GO" id="GO:0016757">
    <property type="term" value="F:glycosyltransferase activity"/>
    <property type="evidence" value="ECO:0007669"/>
    <property type="project" value="UniProtKB-KW"/>
</dbReference>
<name>A0A0P6XR38_9CHLR</name>
<feature type="domain" description="Glycosyl transferase family 1" evidence="3">
    <location>
        <begin position="209"/>
        <end position="389"/>
    </location>
</feature>
<keyword evidence="6" id="KW-1185">Reference proteome</keyword>
<dbReference type="PANTHER" id="PTHR12526:SF510">
    <property type="entry name" value="D-INOSITOL 3-PHOSPHATE GLYCOSYLTRANSFERASE"/>
    <property type="match status" value="1"/>
</dbReference>
<dbReference type="SUPFAM" id="SSF53756">
    <property type="entry name" value="UDP-Glycosyltransferase/glycogen phosphorylase"/>
    <property type="match status" value="1"/>
</dbReference>
<sequence>MNIAMLSYHTCPLATLGGKDTGGMNVYVRELATQLGRMKIHVDVFTRSQDEHVPHVLHDLGFGNRVVHVPAGPEYPLPKSDLPQYLPTYAESIRRFAEEKNIHYDVIHSHYWMSGVAALDLQQAWNAPIVQMFHTLGHMKNRVALTPAEMEGPYRVEGEQTVIRGAQRIIAATLAEKAQLEFLYQADKRKITIIPPGVDTSRFYPIPCEEARDVIGIPCGDNMILYVGRIEPLKGIDTLIQALAAMRSDPRLIPIPHYLTIIGGDPDVTPQNMSAEMARLRALCKDLGLNDMVLFIGKRSQDTLPYYYSAAEIVVVPSHYESFGMVALEAMACGTPVVASQVGGLGFLVQNGVNGYSVPDRDPNALAERLTQLICDPDLRAQLGAQAEEYAQAYAWENIASRMIQVYEQLLQPKPAPQT</sequence>
<keyword evidence="1" id="KW-0328">Glycosyltransferase</keyword>
<evidence type="ECO:0000256" key="1">
    <source>
        <dbReference type="ARBA" id="ARBA00022676"/>
    </source>
</evidence>
<feature type="domain" description="Glycosyltransferase subfamily 4-like N-terminal" evidence="4">
    <location>
        <begin position="22"/>
        <end position="202"/>
    </location>
</feature>
<dbReference type="EMBL" id="LGCM01000028">
    <property type="protein sequence ID" value="KPL84896.1"/>
    <property type="molecule type" value="Genomic_DNA"/>
</dbReference>
<proteinExistence type="predicted"/>
<evidence type="ECO:0000313" key="5">
    <source>
        <dbReference type="EMBL" id="KPL84896.1"/>
    </source>
</evidence>
<dbReference type="PANTHER" id="PTHR12526">
    <property type="entry name" value="GLYCOSYLTRANSFERASE"/>
    <property type="match status" value="1"/>
</dbReference>
<dbReference type="RefSeq" id="WP_062418766.1">
    <property type="nucleotide sequence ID" value="NZ_DF967974.1"/>
</dbReference>
<dbReference type="PATRIC" id="fig|229921.5.peg.1710"/>
<dbReference type="Pfam" id="PF00534">
    <property type="entry name" value="Glycos_transf_1"/>
    <property type="match status" value="1"/>
</dbReference>
<accession>A0A0P6XR38</accession>
<dbReference type="Pfam" id="PF13439">
    <property type="entry name" value="Glyco_transf_4"/>
    <property type="match status" value="1"/>
</dbReference>
<organism evidence="5 6">
    <name type="scientific">Levilinea saccharolytica</name>
    <dbReference type="NCBI Taxonomy" id="229921"/>
    <lineage>
        <taxon>Bacteria</taxon>
        <taxon>Bacillati</taxon>
        <taxon>Chloroflexota</taxon>
        <taxon>Anaerolineae</taxon>
        <taxon>Anaerolineales</taxon>
        <taxon>Anaerolineaceae</taxon>
        <taxon>Levilinea</taxon>
    </lineage>
</organism>
<gene>
    <name evidence="5" type="ORF">ADN01_07355</name>
</gene>